<dbReference type="EMBL" id="AP023096">
    <property type="protein sequence ID" value="BCE67154.1"/>
    <property type="molecule type" value="Genomic_DNA"/>
</dbReference>
<evidence type="ECO:0000256" key="1">
    <source>
        <dbReference type="SAM" id="Phobius"/>
    </source>
</evidence>
<name>A0A810ATI7_9BRAD</name>
<keyword evidence="1" id="KW-0472">Membrane</keyword>
<keyword evidence="1" id="KW-1133">Transmembrane helix</keyword>
<organism evidence="2">
    <name type="scientific">Bradyrhizobium diazoefficiens</name>
    <dbReference type="NCBI Taxonomy" id="1355477"/>
    <lineage>
        <taxon>Bacteria</taxon>
        <taxon>Pseudomonadati</taxon>
        <taxon>Pseudomonadota</taxon>
        <taxon>Alphaproteobacteria</taxon>
        <taxon>Hyphomicrobiales</taxon>
        <taxon>Nitrobacteraceae</taxon>
        <taxon>Bradyrhizobium</taxon>
    </lineage>
</organism>
<evidence type="ECO:0000313" key="2">
    <source>
        <dbReference type="EMBL" id="BCE67154.1"/>
    </source>
</evidence>
<accession>A0A810ATI7</accession>
<dbReference type="AlphaFoldDB" id="A0A810ATI7"/>
<reference evidence="2" key="1">
    <citation type="submission" date="2020-05" db="EMBL/GenBank/DDBJ databases">
        <title>Complete genome sequence of Bradyrhizobium diazoefficiens XF6 isolated from soybean nodule.</title>
        <authorList>
            <person name="Noda R."/>
            <person name="Kakizaki K."/>
            <person name="Minamisawa K."/>
        </authorList>
    </citation>
    <scope>NUCLEOTIDE SEQUENCE</scope>
    <source>
        <strain evidence="2">XF6</strain>
    </source>
</reference>
<sequence>MRAFALTALRAEDRAAALVPLRFFTAVLLAGLDAFCLAIVCLPDLSRARRMGATGRQISQSWTRQQLQGLDQQRDNGIVRSLPEAVVANGRRLVFVPSPI</sequence>
<gene>
    <name evidence="2" type="ORF">XF6B_59530</name>
</gene>
<proteinExistence type="predicted"/>
<protein>
    <submittedName>
        <fullName evidence="2">Uncharacterized protein</fullName>
    </submittedName>
</protein>
<feature type="transmembrane region" description="Helical" evidence="1">
    <location>
        <begin position="23"/>
        <end position="42"/>
    </location>
</feature>
<keyword evidence="1" id="KW-0812">Transmembrane</keyword>